<protein>
    <submittedName>
        <fullName evidence="2">Uncharacterized protein</fullName>
    </submittedName>
</protein>
<feature type="compositionally biased region" description="Basic and acidic residues" evidence="1">
    <location>
        <begin position="38"/>
        <end position="66"/>
    </location>
</feature>
<feature type="region of interest" description="Disordered" evidence="1">
    <location>
        <begin position="38"/>
        <end position="104"/>
    </location>
</feature>
<organism evidence="2 3">
    <name type="scientific">Trichoglossum hirsutum</name>
    <dbReference type="NCBI Taxonomy" id="265104"/>
    <lineage>
        <taxon>Eukaryota</taxon>
        <taxon>Fungi</taxon>
        <taxon>Dikarya</taxon>
        <taxon>Ascomycota</taxon>
        <taxon>Pezizomycotina</taxon>
        <taxon>Geoglossomycetes</taxon>
        <taxon>Geoglossales</taxon>
        <taxon>Geoglossaceae</taxon>
        <taxon>Trichoglossum</taxon>
    </lineage>
</organism>
<gene>
    <name evidence="2" type="ORF">GP486_002266</name>
</gene>
<reference evidence="2" key="1">
    <citation type="submission" date="2021-03" db="EMBL/GenBank/DDBJ databases">
        <title>Comparative genomics and phylogenomic investigation of the class Geoglossomycetes provide insights into ecological specialization and systematics.</title>
        <authorList>
            <person name="Melie T."/>
            <person name="Pirro S."/>
            <person name="Miller A.N."/>
            <person name="Quandt A."/>
        </authorList>
    </citation>
    <scope>NUCLEOTIDE SEQUENCE</scope>
    <source>
        <strain evidence="2">CAQ_001_2017</strain>
    </source>
</reference>
<proteinExistence type="predicted"/>
<dbReference type="AlphaFoldDB" id="A0A9P8RSA4"/>
<evidence type="ECO:0000313" key="2">
    <source>
        <dbReference type="EMBL" id="KAH0563169.1"/>
    </source>
</evidence>
<accession>A0A9P8RSA4</accession>
<keyword evidence="3" id="KW-1185">Reference proteome</keyword>
<feature type="compositionally biased region" description="Gly residues" evidence="1">
    <location>
        <begin position="81"/>
        <end position="95"/>
    </location>
</feature>
<dbReference type="Proteomes" id="UP000750711">
    <property type="component" value="Unassembled WGS sequence"/>
</dbReference>
<sequence>MTPAILSTNVTPTSLTFLGEISTKPYVESHYEFVVALEEKEKETGETKGLEGEGKGEERNEIEAKVPIRRRKKRVWTQTSGGVGSQPGQAGGGSSVGVKRGREENEENEDYFQYLLARLYADEVMAPLRPIRAKQRAFFIL</sequence>
<evidence type="ECO:0000313" key="3">
    <source>
        <dbReference type="Proteomes" id="UP000750711"/>
    </source>
</evidence>
<name>A0A9P8RSA4_9PEZI</name>
<evidence type="ECO:0000256" key="1">
    <source>
        <dbReference type="SAM" id="MobiDB-lite"/>
    </source>
</evidence>
<comment type="caution">
    <text evidence="2">The sequence shown here is derived from an EMBL/GenBank/DDBJ whole genome shotgun (WGS) entry which is preliminary data.</text>
</comment>
<dbReference type="EMBL" id="JAGHQM010000243">
    <property type="protein sequence ID" value="KAH0563169.1"/>
    <property type="molecule type" value="Genomic_DNA"/>
</dbReference>